<gene>
    <name evidence="1" type="ORF">FOQG_18319</name>
</gene>
<protein>
    <submittedName>
        <fullName evidence="1">Uncharacterized protein</fullName>
    </submittedName>
</protein>
<dbReference type="AlphaFoldDB" id="X0BEN9"/>
<accession>X0BEN9</accession>
<evidence type="ECO:0000313" key="1">
    <source>
        <dbReference type="EMBL" id="EXK76954.1"/>
    </source>
</evidence>
<dbReference type="Proteomes" id="UP000030663">
    <property type="component" value="Unassembled WGS sequence"/>
</dbReference>
<organism evidence="1 2">
    <name type="scientific">Fusarium oxysporum f. sp. raphani 54005</name>
    <dbReference type="NCBI Taxonomy" id="1089458"/>
    <lineage>
        <taxon>Eukaryota</taxon>
        <taxon>Fungi</taxon>
        <taxon>Dikarya</taxon>
        <taxon>Ascomycota</taxon>
        <taxon>Pezizomycotina</taxon>
        <taxon>Sordariomycetes</taxon>
        <taxon>Hypocreomycetidae</taxon>
        <taxon>Hypocreales</taxon>
        <taxon>Nectriaceae</taxon>
        <taxon>Fusarium</taxon>
        <taxon>Fusarium oxysporum species complex</taxon>
    </lineage>
</organism>
<name>X0BEN9_FUSOX</name>
<dbReference type="EMBL" id="JH658660">
    <property type="protein sequence ID" value="EXK76954.1"/>
    <property type="molecule type" value="Genomic_DNA"/>
</dbReference>
<keyword evidence="2" id="KW-1185">Reference proteome</keyword>
<evidence type="ECO:0000313" key="2">
    <source>
        <dbReference type="Proteomes" id="UP000030663"/>
    </source>
</evidence>
<reference evidence="1 2" key="1">
    <citation type="submission" date="2011-11" db="EMBL/GenBank/DDBJ databases">
        <title>The Genome Sequence of Fusarium oxysporum PHW815.</title>
        <authorList>
            <consortium name="The Broad Institute Genome Sequencing Platform"/>
            <person name="Ma L.-J."/>
            <person name="Gale L.R."/>
            <person name="Schwartz D.C."/>
            <person name="Zhou S."/>
            <person name="Corby-Kistler H."/>
            <person name="Young S.K."/>
            <person name="Zeng Q."/>
            <person name="Gargeya S."/>
            <person name="Fitzgerald M."/>
            <person name="Haas B."/>
            <person name="Abouelleil A."/>
            <person name="Alvarado L."/>
            <person name="Arachchi H.M."/>
            <person name="Berlin A."/>
            <person name="Brown A."/>
            <person name="Chapman S.B."/>
            <person name="Chen Z."/>
            <person name="Dunbar C."/>
            <person name="Freedman E."/>
            <person name="Gearin G."/>
            <person name="Goldberg J."/>
            <person name="Griggs A."/>
            <person name="Gujja S."/>
            <person name="Heiman D."/>
            <person name="Howarth C."/>
            <person name="Larson L."/>
            <person name="Lui A."/>
            <person name="MacDonald P.J.P."/>
            <person name="Montmayeur A."/>
            <person name="Murphy C."/>
            <person name="Neiman D."/>
            <person name="Pearson M."/>
            <person name="Priest M."/>
            <person name="Roberts A."/>
            <person name="Saif S."/>
            <person name="Shea T."/>
            <person name="Shenoy N."/>
            <person name="Sisk P."/>
            <person name="Stolte C."/>
            <person name="Sykes S."/>
            <person name="Wortman J."/>
            <person name="Nusbaum C."/>
            <person name="Birren B."/>
        </authorList>
    </citation>
    <scope>NUCLEOTIDE SEQUENCE [LARGE SCALE GENOMIC DNA]</scope>
    <source>
        <strain evidence="1 2">54005</strain>
    </source>
</reference>
<proteinExistence type="predicted"/>
<sequence length="71" mass="7559">MASGVVAPGIQAATSHVSSCVGLATRPLYAISPQKIIRFLTGSCSQTFRAYSPFHFGNLWSPRRATASPSF</sequence>
<dbReference type="HOGENOM" id="CLU_2740143_0_0_1"/>